<name>A0A370IBT1_9NOCA</name>
<sequence>MITIITAVEQTIAASPEDLYDLVSVPANWPELIPSSERVEGGTRGSAAVGARFADHIRDPVTGLQTRLDYIVRRAERGKVFEFSAEEPFGRPDVGYTVTYSLEPAPDGTTFRREARTEYSERRPLPRDLLDATLSEPVHGSVYLDNVRAKFEPK</sequence>
<dbReference type="EMBL" id="QQBC01000002">
    <property type="protein sequence ID" value="RDI68189.1"/>
    <property type="molecule type" value="Genomic_DNA"/>
</dbReference>
<reference evidence="1 2" key="1">
    <citation type="submission" date="2018-07" db="EMBL/GenBank/DDBJ databases">
        <title>Genomic Encyclopedia of Type Strains, Phase IV (KMG-IV): sequencing the most valuable type-strain genomes for metagenomic binning, comparative biology and taxonomic classification.</title>
        <authorList>
            <person name="Goeker M."/>
        </authorList>
    </citation>
    <scope>NUCLEOTIDE SEQUENCE [LARGE SCALE GENOMIC DNA]</scope>
    <source>
        <strain evidence="1 2">DSM 44290</strain>
    </source>
</reference>
<evidence type="ECO:0000313" key="1">
    <source>
        <dbReference type="EMBL" id="RDI68189.1"/>
    </source>
</evidence>
<dbReference type="STRING" id="1210086.GCA_001613105_01166"/>
<dbReference type="AlphaFoldDB" id="A0A370IBT1"/>
<evidence type="ECO:0000313" key="2">
    <source>
        <dbReference type="Proteomes" id="UP000254869"/>
    </source>
</evidence>
<dbReference type="Gene3D" id="3.30.530.20">
    <property type="match status" value="1"/>
</dbReference>
<dbReference type="Pfam" id="PF10604">
    <property type="entry name" value="Polyketide_cyc2"/>
    <property type="match status" value="1"/>
</dbReference>
<comment type="caution">
    <text evidence="1">The sequence shown here is derived from an EMBL/GenBank/DDBJ whole genome shotgun (WGS) entry which is preliminary data.</text>
</comment>
<accession>A0A370IBT1</accession>
<dbReference type="InterPro" id="IPR019587">
    <property type="entry name" value="Polyketide_cyclase/dehydratase"/>
</dbReference>
<dbReference type="Proteomes" id="UP000254869">
    <property type="component" value="Unassembled WGS sequence"/>
</dbReference>
<dbReference type="InterPro" id="IPR023393">
    <property type="entry name" value="START-like_dom_sf"/>
</dbReference>
<organism evidence="1 2">
    <name type="scientific">Nocardia pseudobrasiliensis</name>
    <dbReference type="NCBI Taxonomy" id="45979"/>
    <lineage>
        <taxon>Bacteria</taxon>
        <taxon>Bacillati</taxon>
        <taxon>Actinomycetota</taxon>
        <taxon>Actinomycetes</taxon>
        <taxon>Mycobacteriales</taxon>
        <taxon>Nocardiaceae</taxon>
        <taxon>Nocardia</taxon>
    </lineage>
</organism>
<keyword evidence="2" id="KW-1185">Reference proteome</keyword>
<dbReference type="SUPFAM" id="SSF55961">
    <property type="entry name" value="Bet v1-like"/>
    <property type="match status" value="1"/>
</dbReference>
<gene>
    <name evidence="1" type="ORF">DFR76_102590</name>
</gene>
<protein>
    <submittedName>
        <fullName evidence="1">Polyketide cyclase/dehydrase/lipid transport protein</fullName>
    </submittedName>
</protein>
<proteinExistence type="predicted"/>